<dbReference type="Gene3D" id="3.30.70.330">
    <property type="match status" value="2"/>
</dbReference>
<evidence type="ECO:0000313" key="7">
    <source>
        <dbReference type="EMBL" id="CAD7638212.1"/>
    </source>
</evidence>
<dbReference type="GO" id="GO:0010468">
    <property type="term" value="P:regulation of gene expression"/>
    <property type="evidence" value="ECO:0007669"/>
    <property type="project" value="TreeGrafter"/>
</dbReference>
<feature type="compositionally biased region" description="Polar residues" evidence="5">
    <location>
        <begin position="218"/>
        <end position="227"/>
    </location>
</feature>
<dbReference type="PROSITE" id="PS50102">
    <property type="entry name" value="RRM"/>
    <property type="match status" value="2"/>
</dbReference>
<evidence type="ECO:0000256" key="5">
    <source>
        <dbReference type="SAM" id="MobiDB-lite"/>
    </source>
</evidence>
<evidence type="ECO:0000256" key="2">
    <source>
        <dbReference type="ARBA" id="ARBA00022884"/>
    </source>
</evidence>
<dbReference type="Pfam" id="PF00076">
    <property type="entry name" value="RRM_1"/>
    <property type="match status" value="2"/>
</dbReference>
<dbReference type="GO" id="GO:0000785">
    <property type="term" value="C:chromatin"/>
    <property type="evidence" value="ECO:0007669"/>
    <property type="project" value="TreeGrafter"/>
</dbReference>
<reference evidence="7" key="1">
    <citation type="submission" date="2020-11" db="EMBL/GenBank/DDBJ databases">
        <authorList>
            <person name="Tran Van P."/>
        </authorList>
    </citation>
    <scope>NUCLEOTIDE SEQUENCE</scope>
</reference>
<organism evidence="7">
    <name type="scientific">Medioppia subpectinata</name>
    <dbReference type="NCBI Taxonomy" id="1979941"/>
    <lineage>
        <taxon>Eukaryota</taxon>
        <taxon>Metazoa</taxon>
        <taxon>Ecdysozoa</taxon>
        <taxon>Arthropoda</taxon>
        <taxon>Chelicerata</taxon>
        <taxon>Arachnida</taxon>
        <taxon>Acari</taxon>
        <taxon>Acariformes</taxon>
        <taxon>Sarcoptiformes</taxon>
        <taxon>Oribatida</taxon>
        <taxon>Brachypylina</taxon>
        <taxon>Oppioidea</taxon>
        <taxon>Oppiidae</taxon>
        <taxon>Medioppia</taxon>
    </lineage>
</organism>
<keyword evidence="8" id="KW-1185">Reference proteome</keyword>
<name>A0A7R9QBN5_9ACAR</name>
<sequence>ALVSANKTNDDEDRKLFIGGLSWDTQESDLKDYFGTYGSVVDVSIKYDAVSGNPRGFGFITFANEDAIDKVFKAGSHTIKNKTIDPKRAKSRPICKKIFVGGIDSNMTEEDIKKYFLKYGTVEGIELPFDRQRNRRREFCFIIFDTEEAAELAVKEAKQTIGSKECDIKKAQPQPVAQQQKRMQQQTHGYEGGNDSGTGGYRRGGGGGSGGGGRRNQSDQYQNQSNWNGYNSAVAPNYYGNYYGNQYPANAYGYPNQSYDYYSQYGYSYGDYWNYYGYGAQDGATGDYSQTAVADTTATAVGYTASQPTSQSSTHSHSHHSAGS</sequence>
<feature type="domain" description="RRM" evidence="6">
    <location>
        <begin position="14"/>
        <end position="91"/>
    </location>
</feature>
<dbReference type="EMBL" id="CAJPIZ010020547">
    <property type="protein sequence ID" value="CAG2117331.1"/>
    <property type="molecule type" value="Genomic_DNA"/>
</dbReference>
<gene>
    <name evidence="7" type="ORF">OSB1V03_LOCUS17284</name>
</gene>
<proteinExistence type="predicted"/>
<feature type="compositionally biased region" description="Low complexity" evidence="5">
    <location>
        <begin position="171"/>
        <end position="186"/>
    </location>
</feature>
<dbReference type="PANTHER" id="PTHR48033:SF10">
    <property type="entry name" value="RNA-BINDING PROTEIN SQUID"/>
    <property type="match status" value="1"/>
</dbReference>
<evidence type="ECO:0000256" key="3">
    <source>
        <dbReference type="ARBA" id="ARBA00023242"/>
    </source>
</evidence>
<dbReference type="AlphaFoldDB" id="A0A7R9QBN5"/>
<dbReference type="OrthoDB" id="1875751at2759"/>
<feature type="region of interest" description="Disordered" evidence="5">
    <location>
        <begin position="165"/>
        <end position="227"/>
    </location>
</feature>
<feature type="non-terminal residue" evidence="7">
    <location>
        <position position="1"/>
    </location>
</feature>
<accession>A0A7R9QBN5</accession>
<evidence type="ECO:0000256" key="1">
    <source>
        <dbReference type="ARBA" id="ARBA00004123"/>
    </source>
</evidence>
<feature type="compositionally biased region" description="Low complexity" evidence="5">
    <location>
        <begin position="304"/>
        <end position="315"/>
    </location>
</feature>
<feature type="compositionally biased region" description="Gly residues" evidence="5">
    <location>
        <begin position="190"/>
        <end position="214"/>
    </location>
</feature>
<evidence type="ECO:0000259" key="6">
    <source>
        <dbReference type="PROSITE" id="PS50102"/>
    </source>
</evidence>
<dbReference type="SUPFAM" id="SSF54928">
    <property type="entry name" value="RNA-binding domain, RBD"/>
    <property type="match status" value="2"/>
</dbReference>
<dbReference type="InterPro" id="IPR035979">
    <property type="entry name" value="RBD_domain_sf"/>
</dbReference>
<dbReference type="GO" id="GO:0003723">
    <property type="term" value="F:RNA binding"/>
    <property type="evidence" value="ECO:0007669"/>
    <property type="project" value="UniProtKB-UniRule"/>
</dbReference>
<feature type="non-terminal residue" evidence="7">
    <location>
        <position position="324"/>
    </location>
</feature>
<dbReference type="InterPro" id="IPR000504">
    <property type="entry name" value="RRM_dom"/>
</dbReference>
<dbReference type="Proteomes" id="UP000759131">
    <property type="component" value="Unassembled WGS sequence"/>
</dbReference>
<evidence type="ECO:0000256" key="4">
    <source>
        <dbReference type="PROSITE-ProRule" id="PRU00176"/>
    </source>
</evidence>
<dbReference type="SMART" id="SM00360">
    <property type="entry name" value="RRM"/>
    <property type="match status" value="2"/>
</dbReference>
<feature type="domain" description="RRM" evidence="6">
    <location>
        <begin position="96"/>
        <end position="173"/>
    </location>
</feature>
<dbReference type="GO" id="GO:0005654">
    <property type="term" value="C:nucleoplasm"/>
    <property type="evidence" value="ECO:0007669"/>
    <property type="project" value="TreeGrafter"/>
</dbReference>
<keyword evidence="2 4" id="KW-0694">RNA-binding</keyword>
<dbReference type="EMBL" id="OC875122">
    <property type="protein sequence ID" value="CAD7638212.1"/>
    <property type="molecule type" value="Genomic_DNA"/>
</dbReference>
<evidence type="ECO:0000313" key="8">
    <source>
        <dbReference type="Proteomes" id="UP000759131"/>
    </source>
</evidence>
<dbReference type="InterPro" id="IPR012677">
    <property type="entry name" value="Nucleotide-bd_a/b_plait_sf"/>
</dbReference>
<dbReference type="PANTHER" id="PTHR48033">
    <property type="entry name" value="RNA-BINDING (RRM/RBD/RNP MOTIFS) FAMILY PROTEIN"/>
    <property type="match status" value="1"/>
</dbReference>
<comment type="subcellular location">
    <subcellularLocation>
        <location evidence="1">Nucleus</location>
    </subcellularLocation>
</comment>
<protein>
    <recommendedName>
        <fullName evidence="6">RRM domain-containing protein</fullName>
    </recommendedName>
</protein>
<keyword evidence="3" id="KW-0539">Nucleus</keyword>
<feature type="region of interest" description="Disordered" evidence="5">
    <location>
        <begin position="304"/>
        <end position="324"/>
    </location>
</feature>